<comment type="catalytic activity">
    <reaction evidence="12 14">
        <text>(9Z)-hexadecenoyl-[ACP] + malonyl-[ACP] + H(+) = 3-oxo-(11Z)-octadecenoyl-[ACP] + holo-[ACP] + CO2</text>
        <dbReference type="Rhea" id="RHEA:55040"/>
        <dbReference type="Rhea" id="RHEA-COMP:9623"/>
        <dbReference type="Rhea" id="RHEA-COMP:9685"/>
        <dbReference type="Rhea" id="RHEA-COMP:10800"/>
        <dbReference type="Rhea" id="RHEA-COMP:14074"/>
        <dbReference type="ChEBI" id="CHEBI:15378"/>
        <dbReference type="ChEBI" id="CHEBI:16526"/>
        <dbReference type="ChEBI" id="CHEBI:64479"/>
        <dbReference type="ChEBI" id="CHEBI:78449"/>
        <dbReference type="ChEBI" id="CHEBI:83989"/>
        <dbReference type="ChEBI" id="CHEBI:138538"/>
        <dbReference type="EC" id="2.3.1.179"/>
    </reaction>
</comment>
<dbReference type="PIRSF" id="PIRSF000447">
    <property type="entry name" value="KAS_II"/>
    <property type="match status" value="1"/>
</dbReference>
<dbReference type="Proteomes" id="UP000053326">
    <property type="component" value="Unassembled WGS sequence"/>
</dbReference>
<evidence type="ECO:0000313" key="18">
    <source>
        <dbReference type="EMBL" id="KUK36088.1"/>
    </source>
</evidence>
<dbReference type="UniPathway" id="UPA00094"/>
<evidence type="ECO:0000256" key="3">
    <source>
        <dbReference type="ARBA" id="ARBA00012356"/>
    </source>
</evidence>
<dbReference type="InterPro" id="IPR000794">
    <property type="entry name" value="Beta-ketoacyl_synthase"/>
</dbReference>
<comment type="pathway">
    <text evidence="1 14">Lipid metabolism; fatty acid biosynthesis.</text>
</comment>
<evidence type="ECO:0000256" key="4">
    <source>
        <dbReference type="ARBA" id="ARBA00014657"/>
    </source>
</evidence>
<evidence type="ECO:0000256" key="16">
    <source>
        <dbReference type="RuleBase" id="RU003694"/>
    </source>
</evidence>
<comment type="similarity">
    <text evidence="2 14 16">Belongs to the thiolase-like superfamily. Beta-ketoacyl-ACP synthases family.</text>
</comment>
<dbReference type="PATRIC" id="fig|85874.4.peg.629"/>
<dbReference type="EC" id="2.3.1.179" evidence="3 14"/>
<comment type="function">
    <text evidence="11 14">Involved in the type II fatty acid elongation cycle. Catalyzes the elongation of a wide range of acyl-ACP by the addition of two carbons from malonyl-ACP to an acyl acceptor. Can efficiently catalyze the conversion of palmitoleoyl-ACP (cis-hexadec-9-enoyl-ACP) to cis-vaccenoyl-ACP (cis-octadec-11-enoyl-ACP), an essential step in the thermal regulation of fatty acid composition.</text>
</comment>
<reference evidence="19" key="1">
    <citation type="journal article" date="2015" name="MBio">
        <title>Genome-Resolved Metagenomic Analysis Reveals Roles for Candidate Phyla and Other Microbial Community Members in Biogeochemical Transformations in Oil Reservoirs.</title>
        <authorList>
            <person name="Hu P."/>
            <person name="Tom L."/>
            <person name="Singh A."/>
            <person name="Thomas B.C."/>
            <person name="Baker B.J."/>
            <person name="Piceno Y.M."/>
            <person name="Andersen G.L."/>
            <person name="Banfield J.F."/>
        </authorList>
    </citation>
    <scope>NUCLEOTIDE SEQUENCE [LARGE SCALE GENOMIC DNA]</scope>
</reference>
<dbReference type="AlphaFoldDB" id="A0A101FFH9"/>
<keyword evidence="7" id="KW-0276">Fatty acid metabolism</keyword>
<protein>
    <recommendedName>
        <fullName evidence="4 14">3-oxoacyl-[acyl-carrier-protein] synthase 2</fullName>
        <ecNumber evidence="3 14">2.3.1.179</ecNumber>
    </recommendedName>
</protein>
<dbReference type="InterPro" id="IPR014031">
    <property type="entry name" value="Ketoacyl_synth_C"/>
</dbReference>
<dbReference type="InterPro" id="IPR020841">
    <property type="entry name" value="PKS_Beta-ketoAc_synthase_dom"/>
</dbReference>
<keyword evidence="10 14" id="KW-0012">Acyltransferase</keyword>
<evidence type="ECO:0000256" key="15">
    <source>
        <dbReference type="PIRSR" id="PIRSR000447-1"/>
    </source>
</evidence>
<dbReference type="InterPro" id="IPR014030">
    <property type="entry name" value="Ketoacyl_synth_N"/>
</dbReference>
<feature type="active site" description="For beta-ketoacyl synthase activity" evidence="15">
    <location>
        <position position="164"/>
    </location>
</feature>
<evidence type="ECO:0000256" key="1">
    <source>
        <dbReference type="ARBA" id="ARBA00005194"/>
    </source>
</evidence>
<dbReference type="Pfam" id="PF02801">
    <property type="entry name" value="Ketoacyl-synt_C"/>
    <property type="match status" value="1"/>
</dbReference>
<keyword evidence="6 14" id="KW-0808">Transferase</keyword>
<name>A0A101FFH9_9THEO</name>
<evidence type="ECO:0000256" key="13">
    <source>
        <dbReference type="ARBA" id="ARBA00047659"/>
    </source>
</evidence>
<organism evidence="18 19">
    <name type="scientific">Thermacetogenium phaeum</name>
    <dbReference type="NCBI Taxonomy" id="85874"/>
    <lineage>
        <taxon>Bacteria</taxon>
        <taxon>Bacillati</taxon>
        <taxon>Bacillota</taxon>
        <taxon>Clostridia</taxon>
        <taxon>Thermoanaerobacterales</taxon>
        <taxon>Thermoanaerobacteraceae</taxon>
        <taxon>Thermacetogenium</taxon>
    </lineage>
</organism>
<dbReference type="PANTHER" id="PTHR11712:SF336">
    <property type="entry name" value="3-OXOACYL-[ACYL-CARRIER-PROTEIN] SYNTHASE, MITOCHONDRIAL"/>
    <property type="match status" value="1"/>
</dbReference>
<evidence type="ECO:0000256" key="11">
    <source>
        <dbReference type="ARBA" id="ARBA00024006"/>
    </source>
</evidence>
<proteinExistence type="inferred from homology"/>
<accession>A0A101FFH9</accession>
<keyword evidence="9 14" id="KW-0275">Fatty acid biosynthesis</keyword>
<evidence type="ECO:0000313" key="19">
    <source>
        <dbReference type="Proteomes" id="UP000053326"/>
    </source>
</evidence>
<dbReference type="NCBIfam" id="TIGR03150">
    <property type="entry name" value="fabF"/>
    <property type="match status" value="1"/>
</dbReference>
<dbReference type="SMART" id="SM00825">
    <property type="entry name" value="PKS_KS"/>
    <property type="match status" value="1"/>
</dbReference>
<dbReference type="GO" id="GO:0005829">
    <property type="term" value="C:cytosol"/>
    <property type="evidence" value="ECO:0007669"/>
    <property type="project" value="TreeGrafter"/>
</dbReference>
<evidence type="ECO:0000256" key="5">
    <source>
        <dbReference type="ARBA" id="ARBA00022516"/>
    </source>
</evidence>
<sequence length="414" mass="43911">MGKRKVVVTGLGVICPLGNDINTFWNNLIRGKSGVSYIEEFDVSDYPTKIAAKVRNFDPLDYLDHKEARRMDRFMLFACAAARQALEDAELVIDYRNAGRVGVWVGSGIGGLATCEKQHINLLKKGAGSVSPFLIPMMIPNMAAGQISILCGAKGPNGCSVTACATGTHSIGDAFRLIQRGDADVMITGGAEACITPLAVAGFCAMKALSTRNSDPHRASRPFDAGRDGFVMGEGAGIVVLEEINHALNRGAKIYAEVAGYGATGDAYHIVQPDPEGEGAARAFTMALEDAGVSPEEVDYINAHGTSTVINDAMETKAIKRALKDHAYRVSVSSIKSMTGHMLGAAGAVEFIATTLSCQNNLIPPTINYDDPDPECDLDYVPNTSQEKEVNVAITDSLGFGGHNAALVVKKFHG</sequence>
<dbReference type="GO" id="GO:0004315">
    <property type="term" value="F:3-oxoacyl-[acyl-carrier-protein] synthase activity"/>
    <property type="evidence" value="ECO:0007669"/>
    <property type="project" value="UniProtKB-UniRule"/>
</dbReference>
<comment type="catalytic activity">
    <reaction evidence="13 14">
        <text>a fatty acyl-[ACP] + malonyl-[ACP] + H(+) = a 3-oxoacyl-[ACP] + holo-[ACP] + CO2</text>
        <dbReference type="Rhea" id="RHEA:22836"/>
        <dbReference type="Rhea" id="RHEA-COMP:9623"/>
        <dbReference type="Rhea" id="RHEA-COMP:9685"/>
        <dbReference type="Rhea" id="RHEA-COMP:9916"/>
        <dbReference type="Rhea" id="RHEA-COMP:14125"/>
        <dbReference type="ChEBI" id="CHEBI:15378"/>
        <dbReference type="ChEBI" id="CHEBI:16526"/>
        <dbReference type="ChEBI" id="CHEBI:64479"/>
        <dbReference type="ChEBI" id="CHEBI:78449"/>
        <dbReference type="ChEBI" id="CHEBI:78776"/>
        <dbReference type="ChEBI" id="CHEBI:138651"/>
    </reaction>
</comment>
<evidence type="ECO:0000256" key="7">
    <source>
        <dbReference type="ARBA" id="ARBA00022832"/>
    </source>
</evidence>
<dbReference type="EMBL" id="LGFO01000167">
    <property type="protein sequence ID" value="KUK36088.1"/>
    <property type="molecule type" value="Genomic_DNA"/>
</dbReference>
<gene>
    <name evidence="18" type="ORF">XD66_1206</name>
</gene>
<evidence type="ECO:0000256" key="8">
    <source>
        <dbReference type="ARBA" id="ARBA00023098"/>
    </source>
</evidence>
<dbReference type="PROSITE" id="PS52004">
    <property type="entry name" value="KS3_2"/>
    <property type="match status" value="1"/>
</dbReference>
<keyword evidence="5 14" id="KW-0444">Lipid biosynthesis</keyword>
<dbReference type="GO" id="GO:0006633">
    <property type="term" value="P:fatty acid biosynthetic process"/>
    <property type="evidence" value="ECO:0007669"/>
    <property type="project" value="UniProtKB-UniRule"/>
</dbReference>
<dbReference type="InterPro" id="IPR017568">
    <property type="entry name" value="3-oxoacyl-ACP_synth-2"/>
</dbReference>
<evidence type="ECO:0000256" key="10">
    <source>
        <dbReference type="ARBA" id="ARBA00023315"/>
    </source>
</evidence>
<comment type="caution">
    <text evidence="18">The sequence shown here is derived from an EMBL/GenBank/DDBJ whole genome shotgun (WGS) entry which is preliminary data.</text>
</comment>
<evidence type="ECO:0000256" key="9">
    <source>
        <dbReference type="ARBA" id="ARBA00023160"/>
    </source>
</evidence>
<dbReference type="CDD" id="cd00834">
    <property type="entry name" value="KAS_I_II"/>
    <property type="match status" value="1"/>
</dbReference>
<dbReference type="FunFam" id="3.40.47.10:FF:000009">
    <property type="entry name" value="3-oxoacyl-[acyl-carrier-protein] synthase 2"/>
    <property type="match status" value="1"/>
</dbReference>
<evidence type="ECO:0000259" key="17">
    <source>
        <dbReference type="PROSITE" id="PS52004"/>
    </source>
</evidence>
<dbReference type="SUPFAM" id="SSF53901">
    <property type="entry name" value="Thiolase-like"/>
    <property type="match status" value="2"/>
</dbReference>
<dbReference type="Pfam" id="PF00109">
    <property type="entry name" value="ketoacyl-synt"/>
    <property type="match status" value="1"/>
</dbReference>
<dbReference type="InterPro" id="IPR016039">
    <property type="entry name" value="Thiolase-like"/>
</dbReference>
<evidence type="ECO:0000256" key="12">
    <source>
        <dbReference type="ARBA" id="ARBA00047318"/>
    </source>
</evidence>
<feature type="domain" description="Ketosynthase family 3 (KS3)" evidence="17">
    <location>
        <begin position="3"/>
        <end position="411"/>
    </location>
</feature>
<evidence type="ECO:0000256" key="14">
    <source>
        <dbReference type="PIRNR" id="PIRNR000447"/>
    </source>
</evidence>
<evidence type="ECO:0000256" key="6">
    <source>
        <dbReference type="ARBA" id="ARBA00022679"/>
    </source>
</evidence>
<dbReference type="NCBIfam" id="NF005589">
    <property type="entry name" value="PRK07314.1"/>
    <property type="match status" value="1"/>
</dbReference>
<keyword evidence="8" id="KW-0443">Lipid metabolism</keyword>
<dbReference type="PANTHER" id="PTHR11712">
    <property type="entry name" value="POLYKETIDE SYNTHASE-RELATED"/>
    <property type="match status" value="1"/>
</dbReference>
<dbReference type="NCBIfam" id="NF004970">
    <property type="entry name" value="PRK06333.1"/>
    <property type="match status" value="1"/>
</dbReference>
<evidence type="ECO:0000256" key="2">
    <source>
        <dbReference type="ARBA" id="ARBA00008467"/>
    </source>
</evidence>
<dbReference type="Gene3D" id="3.40.47.10">
    <property type="match status" value="1"/>
</dbReference>